<gene>
    <name evidence="2" type="ORF">W822_14430</name>
</gene>
<sequence length="263" mass="27248">MNRYLVSRSTALKPLIVLLGLAGILATGTARADQSYCDSPWLKPNARLSGSVDGAKARFAVRVDQVNRISADECTASLTVDADAPIAGQRVQGTGPFTLTVRQGQSSLNGAFDASGLMNTLMKTTVESALQGYFLKPANTVSPGETLAPVSGHSNVNLTVTLQNGIPLNQINVSNASISTSARKVGKLQSHATAVGTLQCMPVTYTATTSSGNLSGVAGNNGNAAKAGTSQVTDWYCPEKGLTMESVITSGSKKTKVIINSVQ</sequence>
<dbReference type="EMBL" id="AYXT01000010">
    <property type="protein sequence ID" value="ETF02382.1"/>
    <property type="molecule type" value="Genomic_DNA"/>
</dbReference>
<evidence type="ECO:0000256" key="1">
    <source>
        <dbReference type="SAM" id="SignalP"/>
    </source>
</evidence>
<dbReference type="HOGENOM" id="CLU_073281_1_0_4"/>
<feature type="chain" id="PRO_5004771767" evidence="1">
    <location>
        <begin position="33"/>
        <end position="263"/>
    </location>
</feature>
<organism evidence="2 3">
    <name type="scientific">Advenella kashmirensis W13003</name>
    <dbReference type="NCBI Taxonomy" id="1424334"/>
    <lineage>
        <taxon>Bacteria</taxon>
        <taxon>Pseudomonadati</taxon>
        <taxon>Pseudomonadota</taxon>
        <taxon>Betaproteobacteria</taxon>
        <taxon>Burkholderiales</taxon>
        <taxon>Alcaligenaceae</taxon>
    </lineage>
</organism>
<dbReference type="eggNOG" id="COG1062">
    <property type="taxonomic scope" value="Bacteria"/>
</dbReference>
<keyword evidence="3" id="KW-1185">Reference proteome</keyword>
<proteinExistence type="predicted"/>
<protein>
    <submittedName>
        <fullName evidence="2">Uncharacterized protein</fullName>
    </submittedName>
</protein>
<accession>V8QRW2</accession>
<keyword evidence="1" id="KW-0732">Signal</keyword>
<dbReference type="Proteomes" id="UP000018733">
    <property type="component" value="Unassembled WGS sequence"/>
</dbReference>
<dbReference type="AlphaFoldDB" id="V8QRW2"/>
<feature type="signal peptide" evidence="1">
    <location>
        <begin position="1"/>
        <end position="32"/>
    </location>
</feature>
<reference evidence="2 3" key="1">
    <citation type="journal article" date="2014" name="Genome Announc.">
        <title>Draft Genome Sequence of Advenella kashmirensis Strain W13003, a Polycyclic Aromatic Hydrocarbon-Degrading Bacterium.</title>
        <authorList>
            <person name="Wang X."/>
            <person name="Jin D."/>
            <person name="Zhou L."/>
            <person name="Wu L."/>
            <person name="An W."/>
            <person name="Zhao L."/>
        </authorList>
    </citation>
    <scope>NUCLEOTIDE SEQUENCE [LARGE SCALE GENOMIC DNA]</scope>
    <source>
        <strain evidence="2 3">W13003</strain>
    </source>
</reference>
<evidence type="ECO:0000313" key="2">
    <source>
        <dbReference type="EMBL" id="ETF02382.1"/>
    </source>
</evidence>
<evidence type="ECO:0000313" key="3">
    <source>
        <dbReference type="Proteomes" id="UP000018733"/>
    </source>
</evidence>
<dbReference type="STRING" id="1424334.W822_14430"/>
<dbReference type="Gene3D" id="2.40.360.20">
    <property type="match status" value="1"/>
</dbReference>
<name>V8QRW2_9BURK</name>
<dbReference type="RefSeq" id="WP_024005840.1">
    <property type="nucleotide sequence ID" value="NZ_KI650980.1"/>
</dbReference>
<dbReference type="PATRIC" id="fig|1424334.3.peg.2900"/>
<dbReference type="OrthoDB" id="8962610at2"/>
<comment type="caution">
    <text evidence="2">The sequence shown here is derived from an EMBL/GenBank/DDBJ whole genome shotgun (WGS) entry which is preliminary data.</text>
</comment>